<dbReference type="AlphaFoldDB" id="A0A090XAT0"/>
<reference evidence="2" key="1">
    <citation type="journal article" date="2015" name="PLoS Negl. Trop. Dis.">
        <title>Deep Sequencing Analysis of the Ixodes ricinus Haemocytome.</title>
        <authorList>
            <person name="Kotsyfakis M."/>
            <person name="Kopacek P."/>
            <person name="Franta Z."/>
            <person name="Pedra J.H."/>
            <person name="Ribeiro J.M."/>
        </authorList>
    </citation>
    <scope>NUCLEOTIDE SEQUENCE</scope>
</reference>
<organism evidence="2">
    <name type="scientific">Ixodes ricinus</name>
    <name type="common">Common tick</name>
    <name type="synonym">Acarus ricinus</name>
    <dbReference type="NCBI Taxonomy" id="34613"/>
    <lineage>
        <taxon>Eukaryota</taxon>
        <taxon>Metazoa</taxon>
        <taxon>Ecdysozoa</taxon>
        <taxon>Arthropoda</taxon>
        <taxon>Chelicerata</taxon>
        <taxon>Arachnida</taxon>
        <taxon>Acari</taxon>
        <taxon>Parasitiformes</taxon>
        <taxon>Ixodida</taxon>
        <taxon>Ixodoidea</taxon>
        <taxon>Ixodidae</taxon>
        <taxon>Ixodinae</taxon>
        <taxon>Ixodes</taxon>
    </lineage>
</organism>
<sequence length="136" mass="14908">MSIVKAALLVLGVVSSLDGLSRDLEEAPPGRGPPLQRSGPTYAISSQVEGRDQLRHAPQAHERRVSGGCGCRLQAQDDGSRIHLRGREGLVQQNTLPPRRWTLPDMICTGRRQLHSLGRTQKSIKYYSCGEPVNNS</sequence>
<accession>A0A090XAT0</accession>
<evidence type="ECO:0000313" key="2">
    <source>
        <dbReference type="EMBL" id="JAC93234.1"/>
    </source>
</evidence>
<keyword evidence="1" id="KW-0732">Signal</keyword>
<evidence type="ECO:0000256" key="1">
    <source>
        <dbReference type="SAM" id="SignalP"/>
    </source>
</evidence>
<feature type="signal peptide" evidence="1">
    <location>
        <begin position="1"/>
        <end position="16"/>
    </location>
</feature>
<dbReference type="EMBL" id="GBIH01001476">
    <property type="protein sequence ID" value="JAC93234.1"/>
    <property type="molecule type" value="mRNA"/>
</dbReference>
<proteinExistence type="evidence at transcript level"/>
<feature type="chain" id="PRO_5001866680" evidence="1">
    <location>
        <begin position="17"/>
        <end position="136"/>
    </location>
</feature>
<name>A0A090XAT0_IXORI</name>
<protein>
    <submittedName>
        <fullName evidence="2">Putative immuno cystatin</fullName>
    </submittedName>
</protein>